<keyword evidence="4" id="KW-0479">Metal-binding</keyword>
<keyword evidence="8" id="KW-0804">Transcription</keyword>
<evidence type="ECO:0000256" key="3">
    <source>
        <dbReference type="ARBA" id="ARBA00022432"/>
    </source>
</evidence>
<dbReference type="GO" id="GO:0000977">
    <property type="term" value="F:RNA polymerase II transcription regulatory region sequence-specific DNA binding"/>
    <property type="evidence" value="ECO:0007669"/>
    <property type="project" value="TreeGrafter"/>
</dbReference>
<feature type="compositionally biased region" description="Polar residues" evidence="10">
    <location>
        <begin position="337"/>
        <end position="356"/>
    </location>
</feature>
<dbReference type="CDD" id="cd00067">
    <property type="entry name" value="GAL4"/>
    <property type="match status" value="1"/>
</dbReference>
<dbReference type="InterPro" id="IPR056751">
    <property type="entry name" value="PAS_13"/>
</dbReference>
<feature type="compositionally biased region" description="Polar residues" evidence="10">
    <location>
        <begin position="131"/>
        <end position="156"/>
    </location>
</feature>
<feature type="region of interest" description="Disordered" evidence="10">
    <location>
        <begin position="180"/>
        <end position="212"/>
    </location>
</feature>
<accession>A0A9Q0AVX8</accession>
<dbReference type="InterPro" id="IPR050335">
    <property type="entry name" value="ERT1_acuK_gluconeogen_tf"/>
</dbReference>
<evidence type="ECO:0000256" key="1">
    <source>
        <dbReference type="ARBA" id="ARBA00004123"/>
    </source>
</evidence>
<dbReference type="PANTHER" id="PTHR47659:SF1">
    <property type="entry name" value="TRANSCRIPTION ACTIVATOR OF GLUCONEOGENESIS ERT1"/>
    <property type="match status" value="1"/>
</dbReference>
<comment type="caution">
    <text evidence="12">The sequence shown here is derived from an EMBL/GenBank/DDBJ whole genome shotgun (WGS) entry which is preliminary data.</text>
</comment>
<feature type="compositionally biased region" description="Basic residues" evidence="10">
    <location>
        <begin position="65"/>
        <end position="74"/>
    </location>
</feature>
<evidence type="ECO:0000256" key="8">
    <source>
        <dbReference type="ARBA" id="ARBA00023163"/>
    </source>
</evidence>
<dbReference type="GO" id="GO:0006094">
    <property type="term" value="P:gluconeogenesis"/>
    <property type="evidence" value="ECO:0007669"/>
    <property type="project" value="UniProtKB-KW"/>
</dbReference>
<feature type="compositionally biased region" description="Basic and acidic residues" evidence="10">
    <location>
        <begin position="53"/>
        <end position="64"/>
    </location>
</feature>
<keyword evidence="9" id="KW-0539">Nucleus</keyword>
<keyword evidence="6" id="KW-0805">Transcription regulation</keyword>
<dbReference type="Pfam" id="PF24990">
    <property type="entry name" value="PAS_13"/>
    <property type="match status" value="1"/>
</dbReference>
<organism evidence="12 13">
    <name type="scientific">Neoarthrinium moseri</name>
    <dbReference type="NCBI Taxonomy" id="1658444"/>
    <lineage>
        <taxon>Eukaryota</taxon>
        <taxon>Fungi</taxon>
        <taxon>Dikarya</taxon>
        <taxon>Ascomycota</taxon>
        <taxon>Pezizomycotina</taxon>
        <taxon>Sordariomycetes</taxon>
        <taxon>Xylariomycetidae</taxon>
        <taxon>Amphisphaeriales</taxon>
        <taxon>Apiosporaceae</taxon>
        <taxon>Neoarthrinium</taxon>
    </lineage>
</organism>
<keyword evidence="5" id="KW-0862">Zinc</keyword>
<dbReference type="OrthoDB" id="2538135at2759"/>
<evidence type="ECO:0000259" key="11">
    <source>
        <dbReference type="PROSITE" id="PS50048"/>
    </source>
</evidence>
<feature type="compositionally biased region" description="Low complexity" evidence="10">
    <location>
        <begin position="181"/>
        <end position="200"/>
    </location>
</feature>
<dbReference type="GO" id="GO:0000981">
    <property type="term" value="F:DNA-binding transcription factor activity, RNA polymerase II-specific"/>
    <property type="evidence" value="ECO:0007669"/>
    <property type="project" value="InterPro"/>
</dbReference>
<dbReference type="SUPFAM" id="SSF57701">
    <property type="entry name" value="Zn2/Cys6 DNA-binding domain"/>
    <property type="match status" value="1"/>
</dbReference>
<dbReference type="PANTHER" id="PTHR47659">
    <property type="entry name" value="ZN(II)2CYS6 TRANSCRIPTION FACTOR (EUROFUNG)-RELATED"/>
    <property type="match status" value="1"/>
</dbReference>
<dbReference type="EMBL" id="JAFIMR010000002">
    <property type="protein sequence ID" value="KAI1880644.1"/>
    <property type="molecule type" value="Genomic_DNA"/>
</dbReference>
<dbReference type="PROSITE" id="PS50048">
    <property type="entry name" value="ZN2_CY6_FUNGAL_2"/>
    <property type="match status" value="1"/>
</dbReference>
<comment type="similarity">
    <text evidence="2">Belongs to the ERT1/acuK family.</text>
</comment>
<feature type="region of interest" description="Disordered" evidence="10">
    <location>
        <begin position="1"/>
        <end position="74"/>
    </location>
</feature>
<comment type="subcellular location">
    <subcellularLocation>
        <location evidence="1">Nucleus</location>
    </subcellularLocation>
</comment>
<dbReference type="SMART" id="SM00066">
    <property type="entry name" value="GAL4"/>
    <property type="match status" value="1"/>
</dbReference>
<dbReference type="GO" id="GO:0009267">
    <property type="term" value="P:cellular response to starvation"/>
    <property type="evidence" value="ECO:0007669"/>
    <property type="project" value="TreeGrafter"/>
</dbReference>
<keyword evidence="3" id="KW-0312">Gluconeogenesis</keyword>
<feature type="domain" description="Zn(2)-C6 fungal-type" evidence="11">
    <location>
        <begin position="75"/>
        <end position="104"/>
    </location>
</feature>
<evidence type="ECO:0000313" key="12">
    <source>
        <dbReference type="EMBL" id="KAI1880644.1"/>
    </source>
</evidence>
<dbReference type="Proteomes" id="UP000829685">
    <property type="component" value="Unassembled WGS sequence"/>
</dbReference>
<evidence type="ECO:0000256" key="4">
    <source>
        <dbReference type="ARBA" id="ARBA00022723"/>
    </source>
</evidence>
<evidence type="ECO:0000256" key="9">
    <source>
        <dbReference type="ARBA" id="ARBA00023242"/>
    </source>
</evidence>
<feature type="region of interest" description="Disordered" evidence="10">
    <location>
        <begin position="124"/>
        <end position="156"/>
    </location>
</feature>
<dbReference type="InterPro" id="IPR001138">
    <property type="entry name" value="Zn2Cys6_DnaBD"/>
</dbReference>
<sequence>MPENVEANGAEVSDVMSENENEYDDTDHPIKDDEDETMAEQHTPPEPGADGSGEVKKKYDPKDPHRPRRKKARRACYACQRAHLTCGDERPCQRCIKRGLADACQDGVRKKAKYLHDAPPEALRPVLGPTFNPSMTTKSTNGRHASNATSESSTYYPQATSSQTYPIFSSAQPQVTMPEGVPFAAQPSPVSPSFQQPGSQRPQQMANMQIPTPSSEISNYPTALFDPSNPAIFNFDLEGLNFGSHYGAMEFGMLGHMSSGAAETPPRDPSISQQGGTDVNYGGGPMYPNGINPFGQIYDNGMIENYMNPDQGNNVFSQGNLQHGLPHAYAIAAAGPTPSSLASPGTDNTASPQPTTFGYEGSPTTTNYTPSNTQQMVAPPRTKSKPASNANIAANAKMFGPQSILGKRQRDPSAIYETVKEPYQYLTGFHNLIAFVKRRFSSTKTLRIAKSLASIRPSFIACTRNLNRQDLVFMEKCLQRTLFEYEDFMGHCSAPTIVCRRTGEVAAVNKEFIALTGWTKDVLFGKEPNLNVNSGDTSGSASAVNSEKGGLTTPQLKAMEPVKSTDGKPQPVFIAELMDDDSVIQFYEDFAQLAFGDSRGSVTRKCRLLKYRTKETAEVEESPPRAQKDPRSSILSNRVTRIDGEHGISRIEKDGKMDCTYCWTIKRDVFDIPMLIVMNFLPCYYRNQDQLAV</sequence>
<name>A0A9Q0AVX8_9PEZI</name>
<evidence type="ECO:0000256" key="10">
    <source>
        <dbReference type="SAM" id="MobiDB-lite"/>
    </source>
</evidence>
<reference evidence="12" key="1">
    <citation type="submission" date="2021-03" db="EMBL/GenBank/DDBJ databases">
        <title>Revisited historic fungal species revealed as producer of novel bioactive compounds through whole genome sequencing and comparative genomics.</title>
        <authorList>
            <person name="Vignolle G.A."/>
            <person name="Hochenegger N."/>
            <person name="Mach R.L."/>
            <person name="Mach-Aigner A.R."/>
            <person name="Javad Rahimi M."/>
            <person name="Salim K.A."/>
            <person name="Chan C.M."/>
            <person name="Lim L.B.L."/>
            <person name="Cai F."/>
            <person name="Druzhinina I.S."/>
            <person name="U'Ren J.M."/>
            <person name="Derntl C."/>
        </authorList>
    </citation>
    <scope>NUCLEOTIDE SEQUENCE</scope>
    <source>
        <strain evidence="12">TUCIM 5799</strain>
    </source>
</reference>
<gene>
    <name evidence="12" type="ORF">JX265_000884</name>
</gene>
<evidence type="ECO:0000313" key="13">
    <source>
        <dbReference type="Proteomes" id="UP000829685"/>
    </source>
</evidence>
<dbReference type="GO" id="GO:0005634">
    <property type="term" value="C:nucleus"/>
    <property type="evidence" value="ECO:0007669"/>
    <property type="project" value="UniProtKB-SubCell"/>
</dbReference>
<proteinExistence type="inferred from homology"/>
<evidence type="ECO:0000256" key="6">
    <source>
        <dbReference type="ARBA" id="ARBA00023015"/>
    </source>
</evidence>
<feature type="region of interest" description="Disordered" evidence="10">
    <location>
        <begin position="336"/>
        <end position="387"/>
    </location>
</feature>
<dbReference type="GO" id="GO:0008270">
    <property type="term" value="F:zinc ion binding"/>
    <property type="evidence" value="ECO:0007669"/>
    <property type="project" value="InterPro"/>
</dbReference>
<feature type="compositionally biased region" description="Polar residues" evidence="10">
    <location>
        <begin position="201"/>
        <end position="212"/>
    </location>
</feature>
<dbReference type="AlphaFoldDB" id="A0A9Q0AVX8"/>
<evidence type="ECO:0000256" key="2">
    <source>
        <dbReference type="ARBA" id="ARBA00010855"/>
    </source>
</evidence>
<evidence type="ECO:0000256" key="5">
    <source>
        <dbReference type="ARBA" id="ARBA00022833"/>
    </source>
</evidence>
<keyword evidence="13" id="KW-1185">Reference proteome</keyword>
<feature type="compositionally biased region" description="Low complexity" evidence="10">
    <location>
        <begin position="362"/>
        <end position="375"/>
    </location>
</feature>
<dbReference type="InterPro" id="IPR036864">
    <property type="entry name" value="Zn2-C6_fun-type_DNA-bd_sf"/>
</dbReference>
<keyword evidence="7" id="KW-0238">DNA-binding</keyword>
<evidence type="ECO:0000256" key="7">
    <source>
        <dbReference type="ARBA" id="ARBA00023125"/>
    </source>
</evidence>
<protein>
    <recommendedName>
        <fullName evidence="11">Zn(2)-C6 fungal-type domain-containing protein</fullName>
    </recommendedName>
</protein>